<keyword evidence="2" id="KW-1185">Reference proteome</keyword>
<dbReference type="AlphaFoldDB" id="A0A7W6CM42"/>
<dbReference type="EMBL" id="JACIDX010000020">
    <property type="protein sequence ID" value="MBB3957169.1"/>
    <property type="molecule type" value="Genomic_DNA"/>
</dbReference>
<organism evidence="1 2">
    <name type="scientific">Novosphingobium sediminicola</name>
    <dbReference type="NCBI Taxonomy" id="563162"/>
    <lineage>
        <taxon>Bacteria</taxon>
        <taxon>Pseudomonadati</taxon>
        <taxon>Pseudomonadota</taxon>
        <taxon>Alphaproteobacteria</taxon>
        <taxon>Sphingomonadales</taxon>
        <taxon>Sphingomonadaceae</taxon>
        <taxon>Novosphingobium</taxon>
    </lineage>
</organism>
<evidence type="ECO:0000313" key="2">
    <source>
        <dbReference type="Proteomes" id="UP000548867"/>
    </source>
</evidence>
<accession>A0A7W6CM42</accession>
<reference evidence="1 2" key="1">
    <citation type="submission" date="2020-08" db="EMBL/GenBank/DDBJ databases">
        <title>Genomic Encyclopedia of Type Strains, Phase IV (KMG-IV): sequencing the most valuable type-strain genomes for metagenomic binning, comparative biology and taxonomic classification.</title>
        <authorList>
            <person name="Goeker M."/>
        </authorList>
    </citation>
    <scope>NUCLEOTIDE SEQUENCE [LARGE SCALE GENOMIC DNA]</scope>
    <source>
        <strain evidence="1 2">DSM 27057</strain>
    </source>
</reference>
<protein>
    <submittedName>
        <fullName evidence="1">Uncharacterized protein</fullName>
    </submittedName>
</protein>
<gene>
    <name evidence="1" type="ORF">GGR38_004143</name>
</gene>
<name>A0A7W6CM42_9SPHN</name>
<comment type="caution">
    <text evidence="1">The sequence shown here is derived from an EMBL/GenBank/DDBJ whole genome shotgun (WGS) entry which is preliminary data.</text>
</comment>
<dbReference type="Proteomes" id="UP000548867">
    <property type="component" value="Unassembled WGS sequence"/>
</dbReference>
<sequence length="77" mass="8768">MFHLAKCAKHALLKRKIEQHLDAKIGAKLDRMAQLAADALIDSMQRTGARKQACRRYEDDLLAEMQSEWPSSFAPIE</sequence>
<proteinExistence type="predicted"/>
<evidence type="ECO:0000313" key="1">
    <source>
        <dbReference type="EMBL" id="MBB3957169.1"/>
    </source>
</evidence>